<feature type="transmembrane region" description="Helical" evidence="1">
    <location>
        <begin position="841"/>
        <end position="860"/>
    </location>
</feature>
<accession>A0A1E5LC40</accession>
<keyword evidence="1" id="KW-0812">Transmembrane</keyword>
<keyword evidence="1" id="KW-1133">Transmembrane helix</keyword>
<protein>
    <recommendedName>
        <fullName evidence="4">Acriflavin resistance protein</fullName>
    </recommendedName>
</protein>
<proteinExistence type="predicted"/>
<name>A0A1E5LC40_9BACI</name>
<evidence type="ECO:0000256" key="1">
    <source>
        <dbReference type="SAM" id="Phobius"/>
    </source>
</evidence>
<feature type="transmembrane region" description="Helical" evidence="1">
    <location>
        <begin position="382"/>
        <end position="406"/>
    </location>
</feature>
<sequence>MNMIRLAVRRPVSVVMCVICVLLIGVVTLRDIPVDLYPEMENPVATVTAKYDNITPQDMQTLVTEPLEKQIATVKGVDTITSTTDSGTSRIRVTFANSVDYDESVNELQQLMSKAVRQLPSGIDVPTVSQSDTNATPIITLGLVGKDTSSLQQIATDLTVNFESIDGVAGVSVDGGNSSELEVTVNTTLLKQYGLTTDDVVNAIKQKNSAQTVGSVPKGDEEIQLRVDGEYKSIEEVGNTAINLADGQSITVNDVAELKETTSDSEVITKINNEQGVVFSISKQSGSNTVEIVDSVYDTIDEIQPELDEGVSLIVVDDQSTFIRNAISGVVMSLIIGGTFAVLVLLFFLRSVRATTVIGLAIPFAIVSTFILVQFSGQTFNIITLSGLALGIGMMVDSSIVILENIMKYKQEGLSSKQAAIKGGSELVSAVIASTTTTLVVFLPLILIDSGQISDLFLPLALVISFSLAATLVVSVTLVPMVASKILKEGKNLKWFKEPKWMQVSIAIYDKLLRMSLQKRLIVAPLIIIVTVVSAFFITKLEVDTFPRSEESKITISARFNDGTELEKVEDYEAQLQEILSNYDDVIELQQTTIQSSSISSTLQIVGEGERDQELSEISTSLQEDLKQIVGANFTIGRSRRGAGGTGSDVQMTVTGPEQEVLNTLVEQLELMLSRNTSIENVEVPSVSGKPQYTIQVDDVLAAKYGLTQNQVMEQLNTVFNGIDVTKVTEDGKDYNVVVKVPESDSDSISDLQNFILKSANGNSIALSNVATLEETLGPVSIQREDLRQTYTVTADVSDNTNQTQINQWVNQLIEQIPIPEGYEIEMGGTRQQFDESSGDLILSVALAVFLVYTVMAIQFESYLYPFIVMFSLPTTIIGVVGGLWITRLPLSFPVFIGMIMLAGIVVNNAIVLVDYINQLWKRGMDRDAAILEAGRTRLRPILMTTITTVLGMVPIAIGIGEGSETQQPIGVVMVFGLSTSMFFTLIFVPVMYTLIDDLNERLKKLFYRKKVKVESLETYSE</sequence>
<dbReference type="EMBL" id="MJEH01000055">
    <property type="protein sequence ID" value="OEH91569.1"/>
    <property type="molecule type" value="Genomic_DNA"/>
</dbReference>
<dbReference type="InterPro" id="IPR027463">
    <property type="entry name" value="AcrB_DN_DC_subdom"/>
</dbReference>
<dbReference type="Gene3D" id="3.30.70.1430">
    <property type="entry name" value="Multidrug efflux transporter AcrB pore domain"/>
    <property type="match status" value="2"/>
</dbReference>
<organism evidence="2 3">
    <name type="scientific">Bacillus solimangrovi</name>
    <dbReference type="NCBI Taxonomy" id="1305675"/>
    <lineage>
        <taxon>Bacteria</taxon>
        <taxon>Bacillati</taxon>
        <taxon>Bacillota</taxon>
        <taxon>Bacilli</taxon>
        <taxon>Bacillales</taxon>
        <taxon>Bacillaceae</taxon>
        <taxon>Bacillus</taxon>
    </lineage>
</organism>
<evidence type="ECO:0000313" key="2">
    <source>
        <dbReference type="EMBL" id="OEH91569.1"/>
    </source>
</evidence>
<evidence type="ECO:0008006" key="4">
    <source>
        <dbReference type="Google" id="ProtNLM"/>
    </source>
</evidence>
<dbReference type="PRINTS" id="PR00702">
    <property type="entry name" value="ACRIFLAVINRP"/>
</dbReference>
<dbReference type="AlphaFoldDB" id="A0A1E5LC40"/>
<dbReference type="GO" id="GO:0005886">
    <property type="term" value="C:plasma membrane"/>
    <property type="evidence" value="ECO:0007669"/>
    <property type="project" value="TreeGrafter"/>
</dbReference>
<reference evidence="2 3" key="1">
    <citation type="submission" date="2016-08" db="EMBL/GenBank/DDBJ databases">
        <title>Genome of Bacillus solimangrovi GH2-4.</title>
        <authorList>
            <person name="Lim S."/>
            <person name="Kim B.-C."/>
        </authorList>
    </citation>
    <scope>NUCLEOTIDE SEQUENCE [LARGE SCALE GENOMIC DNA]</scope>
    <source>
        <strain evidence="2 3">GH2-4</strain>
    </source>
</reference>
<feature type="transmembrane region" description="Helical" evidence="1">
    <location>
        <begin position="521"/>
        <end position="539"/>
    </location>
</feature>
<feature type="transmembrane region" description="Helical" evidence="1">
    <location>
        <begin position="867"/>
        <end position="887"/>
    </location>
</feature>
<comment type="caution">
    <text evidence="2">The sequence shown here is derived from an EMBL/GenBank/DDBJ whole genome shotgun (WGS) entry which is preliminary data.</text>
</comment>
<keyword evidence="1" id="KW-0472">Membrane</keyword>
<dbReference type="GO" id="GO:0042910">
    <property type="term" value="F:xenobiotic transmembrane transporter activity"/>
    <property type="evidence" value="ECO:0007669"/>
    <property type="project" value="TreeGrafter"/>
</dbReference>
<feature type="transmembrane region" description="Helical" evidence="1">
    <location>
        <begin position="326"/>
        <end position="349"/>
    </location>
</feature>
<dbReference type="PANTHER" id="PTHR32063:SF0">
    <property type="entry name" value="SWARMING MOTILITY PROTEIN SWRC"/>
    <property type="match status" value="1"/>
</dbReference>
<feature type="transmembrane region" description="Helical" evidence="1">
    <location>
        <begin position="356"/>
        <end position="376"/>
    </location>
</feature>
<dbReference type="Proteomes" id="UP000095209">
    <property type="component" value="Unassembled WGS sequence"/>
</dbReference>
<feature type="transmembrane region" description="Helical" evidence="1">
    <location>
        <begin position="893"/>
        <end position="918"/>
    </location>
</feature>
<feature type="transmembrane region" description="Helical" evidence="1">
    <location>
        <begin position="939"/>
        <end position="958"/>
    </location>
</feature>
<keyword evidence="3" id="KW-1185">Reference proteome</keyword>
<dbReference type="Gene3D" id="3.30.70.1320">
    <property type="entry name" value="Multidrug efflux transporter AcrB pore domain like"/>
    <property type="match status" value="1"/>
</dbReference>
<dbReference type="Gene3D" id="1.20.1640.10">
    <property type="entry name" value="Multidrug efflux transporter AcrB transmembrane domain"/>
    <property type="match status" value="2"/>
</dbReference>
<dbReference type="Pfam" id="PF00873">
    <property type="entry name" value="ACR_tran"/>
    <property type="match status" value="1"/>
</dbReference>
<dbReference type="Gene3D" id="3.30.2090.10">
    <property type="entry name" value="Multidrug efflux transporter AcrB TolC docking domain, DN and DC subdomains"/>
    <property type="match status" value="2"/>
</dbReference>
<dbReference type="OrthoDB" id="9757876at2"/>
<feature type="transmembrane region" description="Helical" evidence="1">
    <location>
        <begin position="970"/>
        <end position="996"/>
    </location>
</feature>
<gene>
    <name evidence="2" type="ORF">BFG57_04125</name>
</gene>
<dbReference type="PANTHER" id="PTHR32063">
    <property type="match status" value="1"/>
</dbReference>
<dbReference type="Gene3D" id="3.30.70.1440">
    <property type="entry name" value="Multidrug efflux transporter AcrB pore domain"/>
    <property type="match status" value="1"/>
</dbReference>
<evidence type="ECO:0000313" key="3">
    <source>
        <dbReference type="Proteomes" id="UP000095209"/>
    </source>
</evidence>
<feature type="transmembrane region" description="Helical" evidence="1">
    <location>
        <begin position="460"/>
        <end position="483"/>
    </location>
</feature>
<dbReference type="InterPro" id="IPR001036">
    <property type="entry name" value="Acrflvin-R"/>
</dbReference>
<dbReference type="STRING" id="1305675.BFG57_04125"/>
<feature type="transmembrane region" description="Helical" evidence="1">
    <location>
        <begin position="427"/>
        <end position="448"/>
    </location>
</feature>
<dbReference type="SUPFAM" id="SSF82866">
    <property type="entry name" value="Multidrug efflux transporter AcrB transmembrane domain"/>
    <property type="match status" value="2"/>
</dbReference>
<dbReference type="SUPFAM" id="SSF82693">
    <property type="entry name" value="Multidrug efflux transporter AcrB pore domain, PN1, PN2, PC1 and PC2 subdomains"/>
    <property type="match status" value="2"/>
</dbReference>
<dbReference type="SUPFAM" id="SSF82714">
    <property type="entry name" value="Multidrug efflux transporter AcrB TolC docking domain, DN and DC subdomains"/>
    <property type="match status" value="2"/>
</dbReference>